<keyword evidence="2" id="KW-1185">Reference proteome</keyword>
<dbReference type="OrthoDB" id="2937672at2"/>
<dbReference type="EMBL" id="QYTU02000024">
    <property type="protein sequence ID" value="RWR08643.1"/>
    <property type="molecule type" value="Genomic_DNA"/>
</dbReference>
<gene>
    <name evidence="1" type="ORF">D4N35_011535</name>
</gene>
<protein>
    <submittedName>
        <fullName evidence="1">Uncharacterized protein</fullName>
    </submittedName>
</protein>
<proteinExistence type="predicted"/>
<dbReference type="Proteomes" id="UP000273811">
    <property type="component" value="Unassembled WGS sequence"/>
</dbReference>
<dbReference type="AlphaFoldDB" id="A0A443IQQ9"/>
<reference evidence="1" key="1">
    <citation type="submission" date="2018-12" db="EMBL/GenBank/DDBJ databases">
        <authorList>
            <person name="Sun L."/>
            <person name="Chen Z."/>
        </authorList>
    </citation>
    <scope>NUCLEOTIDE SEQUENCE [LARGE SCALE GENOMIC DNA]</scope>
    <source>
        <strain evidence="1">DSM 16012</strain>
    </source>
</reference>
<name>A0A443IQQ9_9BACI</name>
<evidence type="ECO:0000313" key="1">
    <source>
        <dbReference type="EMBL" id="RWR08643.1"/>
    </source>
</evidence>
<sequence>MEWTLGGLFAASALLLIISGIKGRKASKEEMKELDLIHVSTMNEIRDIRESIRNMELDIEIIMKESGIRLSSKERILMREVLDLYNRKYSIENIAAEKNVSENEIRKMIAPYIAGKEERGRVANEI</sequence>
<accession>A0A443IQQ9</accession>
<comment type="caution">
    <text evidence="1">The sequence shown here is derived from an EMBL/GenBank/DDBJ whole genome shotgun (WGS) entry which is preliminary data.</text>
</comment>
<dbReference type="RefSeq" id="WP_120073699.1">
    <property type="nucleotide sequence ID" value="NZ_CP126113.1"/>
</dbReference>
<organism evidence="1 2">
    <name type="scientific">Siminovitchia fortis</name>
    <dbReference type="NCBI Taxonomy" id="254758"/>
    <lineage>
        <taxon>Bacteria</taxon>
        <taxon>Bacillati</taxon>
        <taxon>Bacillota</taxon>
        <taxon>Bacilli</taxon>
        <taxon>Bacillales</taxon>
        <taxon>Bacillaceae</taxon>
        <taxon>Siminovitchia</taxon>
    </lineage>
</organism>
<evidence type="ECO:0000313" key="2">
    <source>
        <dbReference type="Proteomes" id="UP000273811"/>
    </source>
</evidence>